<dbReference type="InterPro" id="IPR003439">
    <property type="entry name" value="ABC_transporter-like_ATP-bd"/>
</dbReference>
<dbReference type="SUPFAM" id="SSF52540">
    <property type="entry name" value="P-loop containing nucleoside triphosphate hydrolases"/>
    <property type="match status" value="1"/>
</dbReference>
<dbReference type="InterPro" id="IPR027417">
    <property type="entry name" value="P-loop_NTPase"/>
</dbReference>
<dbReference type="PROSITE" id="PS50893">
    <property type="entry name" value="ABC_TRANSPORTER_2"/>
    <property type="match status" value="1"/>
</dbReference>
<dbReference type="OrthoDB" id="9806149at2"/>
<keyword evidence="6" id="KW-1185">Reference proteome</keyword>
<keyword evidence="1" id="KW-0813">Transport</keyword>
<feature type="domain" description="ABC transporter" evidence="4">
    <location>
        <begin position="7"/>
        <end position="247"/>
    </location>
</feature>
<dbReference type="GO" id="GO:0005524">
    <property type="term" value="F:ATP binding"/>
    <property type="evidence" value="ECO:0007669"/>
    <property type="project" value="UniProtKB-KW"/>
</dbReference>
<sequence length="262" mass="27951">MSERPILVCEAVTKRYGALKAVNALGFTVGRGEILGIGGPNGAGKTTLFDVLSGLSPATSGRVVLDGDEITRAAPDRICQMGLARTFQLNAAFDSMSLRDNVRLAAKFGRRRLAMPGLTLPRDVREAADAALDFVGLSDRAKTIAGLAPVIDRKLLMIASALATDPKILLMDEPVGGLTHAETDVIMDLVRRLKQRGVTILLIEHVMRFLVGLSERVIILHHGEKIFEGPPGGLVEDSTVVDVYLGAGASARLRDHLKGVIA</sequence>
<organism evidence="5 6">
    <name type="scientific">Pseudogemmobacter humi</name>
    <dbReference type="NCBI Taxonomy" id="2483812"/>
    <lineage>
        <taxon>Bacteria</taxon>
        <taxon>Pseudomonadati</taxon>
        <taxon>Pseudomonadota</taxon>
        <taxon>Alphaproteobacteria</taxon>
        <taxon>Rhodobacterales</taxon>
        <taxon>Paracoccaceae</taxon>
        <taxon>Pseudogemmobacter</taxon>
    </lineage>
</organism>
<evidence type="ECO:0000256" key="3">
    <source>
        <dbReference type="ARBA" id="ARBA00022840"/>
    </source>
</evidence>
<evidence type="ECO:0000256" key="2">
    <source>
        <dbReference type="ARBA" id="ARBA00022741"/>
    </source>
</evidence>
<dbReference type="PANTHER" id="PTHR45772">
    <property type="entry name" value="CONSERVED COMPONENT OF ABC TRANSPORTER FOR NATURAL AMINO ACIDS-RELATED"/>
    <property type="match status" value="1"/>
</dbReference>
<dbReference type="RefSeq" id="WP_124086043.1">
    <property type="nucleotide sequence ID" value="NZ_UXAW01000053.1"/>
</dbReference>
<evidence type="ECO:0000256" key="1">
    <source>
        <dbReference type="ARBA" id="ARBA00022448"/>
    </source>
</evidence>
<dbReference type="EMBL" id="UXAW01000053">
    <property type="protein sequence ID" value="VDC26377.1"/>
    <property type="molecule type" value="Genomic_DNA"/>
</dbReference>
<dbReference type="Gene3D" id="3.40.50.300">
    <property type="entry name" value="P-loop containing nucleotide triphosphate hydrolases"/>
    <property type="match status" value="1"/>
</dbReference>
<dbReference type="GO" id="GO:0016887">
    <property type="term" value="F:ATP hydrolysis activity"/>
    <property type="evidence" value="ECO:0007669"/>
    <property type="project" value="InterPro"/>
</dbReference>
<evidence type="ECO:0000259" key="4">
    <source>
        <dbReference type="PROSITE" id="PS50893"/>
    </source>
</evidence>
<name>A0A3P5XD31_9RHOB</name>
<dbReference type="EC" id="3.6.3.-" evidence="5"/>
<accession>A0A3P5XD31</accession>
<dbReference type="Proteomes" id="UP000277498">
    <property type="component" value="Unassembled WGS sequence"/>
</dbReference>
<keyword evidence="2" id="KW-0547">Nucleotide-binding</keyword>
<dbReference type="GO" id="GO:0005886">
    <property type="term" value="C:plasma membrane"/>
    <property type="evidence" value="ECO:0007669"/>
    <property type="project" value="TreeGrafter"/>
</dbReference>
<keyword evidence="5" id="KW-0378">Hydrolase</keyword>
<dbReference type="Pfam" id="PF00005">
    <property type="entry name" value="ABC_tran"/>
    <property type="match status" value="1"/>
</dbReference>
<proteinExistence type="predicted"/>
<reference evidence="5 6" key="1">
    <citation type="submission" date="2018-11" db="EMBL/GenBank/DDBJ databases">
        <authorList>
            <person name="Criscuolo A."/>
        </authorList>
    </citation>
    <scope>NUCLEOTIDE SEQUENCE [LARGE SCALE GENOMIC DNA]</scope>
    <source>
        <strain evidence="5">ACIP111625</strain>
    </source>
</reference>
<protein>
    <submittedName>
        <fullName evidence="5">Lipopolysaccharide export system ATP-binding protein LptB</fullName>
        <ecNumber evidence="5">3.6.3.-</ecNumber>
    </submittedName>
</protein>
<keyword evidence="3 5" id="KW-0067">ATP-binding</keyword>
<dbReference type="CDD" id="cd03219">
    <property type="entry name" value="ABC_Mj1267_LivG_branched"/>
    <property type="match status" value="1"/>
</dbReference>
<dbReference type="AlphaFoldDB" id="A0A3P5XD31"/>
<dbReference type="InterPro" id="IPR003593">
    <property type="entry name" value="AAA+_ATPase"/>
</dbReference>
<gene>
    <name evidence="5" type="primary">lptB_6</name>
    <name evidence="5" type="ORF">XINFAN_01625</name>
</gene>
<evidence type="ECO:0000313" key="6">
    <source>
        <dbReference type="Proteomes" id="UP000277498"/>
    </source>
</evidence>
<dbReference type="SMART" id="SM00382">
    <property type="entry name" value="AAA"/>
    <property type="match status" value="1"/>
</dbReference>
<evidence type="ECO:0000313" key="5">
    <source>
        <dbReference type="EMBL" id="VDC26377.1"/>
    </source>
</evidence>
<dbReference type="InterPro" id="IPR051120">
    <property type="entry name" value="ABC_AA/LPS_Transport"/>
</dbReference>